<dbReference type="EMBL" id="CAJFCV020000004">
    <property type="protein sequence ID" value="CAG9119256.1"/>
    <property type="molecule type" value="Genomic_DNA"/>
</dbReference>
<evidence type="ECO:0000313" key="13">
    <source>
        <dbReference type="Proteomes" id="UP000659654"/>
    </source>
</evidence>
<dbReference type="Gene3D" id="3.30.50.10">
    <property type="entry name" value="Erythroid Transcription Factor GATA-1, subunit A"/>
    <property type="match status" value="1"/>
</dbReference>
<dbReference type="eggNOG" id="KOG3575">
    <property type="taxonomic scope" value="Eukaryota"/>
</dbReference>
<dbReference type="GO" id="GO:0008270">
    <property type="term" value="F:zinc ion binding"/>
    <property type="evidence" value="ECO:0007669"/>
    <property type="project" value="UniProtKB-KW"/>
</dbReference>
<dbReference type="OrthoDB" id="5850165at2759"/>
<dbReference type="Proteomes" id="UP000659654">
    <property type="component" value="Unassembled WGS sequence"/>
</dbReference>
<evidence type="ECO:0000256" key="5">
    <source>
        <dbReference type="ARBA" id="ARBA00023125"/>
    </source>
</evidence>
<dbReference type="SUPFAM" id="SSF57716">
    <property type="entry name" value="Glucocorticoid receptor-like (DNA-binding domain)"/>
    <property type="match status" value="1"/>
</dbReference>
<evidence type="ECO:0000256" key="1">
    <source>
        <dbReference type="ARBA" id="ARBA00022723"/>
    </source>
</evidence>
<protein>
    <submittedName>
        <fullName evidence="10">(pine wood nematode) hypothetical protein</fullName>
    </submittedName>
    <submittedName>
        <fullName evidence="14">Nuclear receptor domain-containing protein</fullName>
    </submittedName>
</protein>
<reference evidence="11" key="2">
    <citation type="submission" date="2020-08" db="EMBL/GenBank/DDBJ databases">
        <authorList>
            <person name="Kikuchi T."/>
        </authorList>
    </citation>
    <scope>NUCLEOTIDE SEQUENCE</scope>
    <source>
        <strain evidence="10">Ka4C1</strain>
    </source>
</reference>
<dbReference type="Proteomes" id="UP000095284">
    <property type="component" value="Unplaced"/>
</dbReference>
<proteinExistence type="predicted"/>
<evidence type="ECO:0000256" key="3">
    <source>
        <dbReference type="ARBA" id="ARBA00022833"/>
    </source>
</evidence>
<sequence length="438" mass="50351">MKKRVLKVERKGSQCDCQVCGRPTRAYFHKLFVCCACTMFYRRNFRAFLRSQCRTGDGGCDLSNGPRRFCLYCRLNACRKLGLRMLGKNLVVQTNGLPADDISEEQLEEAGPIEGFENVGSPSTSSGYGSSYSGSSGLSLYPPSLTQEVYIEPSDGILDFLGKSAIELPKLRLITNAFRQLDDQQKFLATMQRGSEMLDYACPAEELIYCDRIQYEKMESKVIRIACMTLNRLIDAIQPQMDIERRTEIIQNTSVNMSLMHKILCTFRQFPEMGQSLSSPFTGYYSDLNDLDAYLADVWNEKVDIVMRRFHADIYTHYTPCLEEARYLMVHPVECAYLAVQATLEKASDDVAFRMFSEGLDHEFATFLQMREHFESAESRIHRLKQFQNNFHNFIAKYIDCHGMIDLFLSESKNVEERRSVWLSKKDLQRYIQAASSV</sequence>
<evidence type="ECO:0000256" key="4">
    <source>
        <dbReference type="ARBA" id="ARBA00023015"/>
    </source>
</evidence>
<organism evidence="12 14">
    <name type="scientific">Bursaphelenchus xylophilus</name>
    <name type="common">Pinewood nematode worm</name>
    <name type="synonym">Aphelenchoides xylophilus</name>
    <dbReference type="NCBI Taxonomy" id="6326"/>
    <lineage>
        <taxon>Eukaryota</taxon>
        <taxon>Metazoa</taxon>
        <taxon>Ecdysozoa</taxon>
        <taxon>Nematoda</taxon>
        <taxon>Chromadorea</taxon>
        <taxon>Rhabditida</taxon>
        <taxon>Tylenchina</taxon>
        <taxon>Tylenchomorpha</taxon>
        <taxon>Aphelenchoidea</taxon>
        <taxon>Aphelenchoididae</taxon>
        <taxon>Bursaphelenchus</taxon>
    </lineage>
</organism>
<dbReference type="EMBL" id="CAJFDI010000004">
    <property type="protein sequence ID" value="CAD5228633.1"/>
    <property type="molecule type" value="Genomic_DNA"/>
</dbReference>
<keyword evidence="6" id="KW-0804">Transcription</keyword>
<keyword evidence="7" id="KW-0675">Receptor</keyword>
<dbReference type="SMART" id="SM00399">
    <property type="entry name" value="ZnF_C4"/>
    <property type="match status" value="1"/>
</dbReference>
<keyword evidence="8" id="KW-0539">Nucleus</keyword>
<keyword evidence="2" id="KW-0863">Zinc-finger</keyword>
<evidence type="ECO:0000256" key="7">
    <source>
        <dbReference type="ARBA" id="ARBA00023170"/>
    </source>
</evidence>
<dbReference type="WBParaSite" id="BXY_0069900.1">
    <property type="protein sequence ID" value="BXY_0069900.1"/>
    <property type="gene ID" value="BXY_0069900"/>
</dbReference>
<dbReference type="PROSITE" id="PS51030">
    <property type="entry name" value="NUCLEAR_REC_DBD_2"/>
    <property type="match status" value="1"/>
</dbReference>
<evidence type="ECO:0000313" key="10">
    <source>
        <dbReference type="EMBL" id="CAD5228633.1"/>
    </source>
</evidence>
<reference evidence="14" key="1">
    <citation type="submission" date="2016-11" db="UniProtKB">
        <authorList>
            <consortium name="WormBaseParasite"/>
        </authorList>
    </citation>
    <scope>IDENTIFICATION</scope>
</reference>
<dbReference type="GO" id="GO:0003700">
    <property type="term" value="F:DNA-binding transcription factor activity"/>
    <property type="evidence" value="ECO:0007669"/>
    <property type="project" value="InterPro"/>
</dbReference>
<evidence type="ECO:0000256" key="8">
    <source>
        <dbReference type="ARBA" id="ARBA00023242"/>
    </source>
</evidence>
<keyword evidence="3" id="KW-0862">Zinc</keyword>
<evidence type="ECO:0000256" key="2">
    <source>
        <dbReference type="ARBA" id="ARBA00022771"/>
    </source>
</evidence>
<dbReference type="Pfam" id="PF00105">
    <property type="entry name" value="zf-C4"/>
    <property type="match status" value="1"/>
</dbReference>
<name>A0A1I7RJ17_BURXY</name>
<keyword evidence="4" id="KW-0805">Transcription regulation</keyword>
<accession>A0A1I7RJ17</accession>
<keyword evidence="13" id="KW-1185">Reference proteome</keyword>
<keyword evidence="5" id="KW-0238">DNA-binding</keyword>
<gene>
    <name evidence="10" type="ORF">BXYJ_LOCUS10542</name>
</gene>
<dbReference type="PANTHER" id="PTHR46011">
    <property type="entry name" value="NUCLEAR HORMONE RECEPTOR FAMILY MEMBER NHR-86-RELATED"/>
    <property type="match status" value="1"/>
</dbReference>
<keyword evidence="1" id="KW-0479">Metal-binding</keyword>
<evidence type="ECO:0000313" key="11">
    <source>
        <dbReference type="EMBL" id="CAG9119256.1"/>
    </source>
</evidence>
<dbReference type="InterPro" id="IPR001628">
    <property type="entry name" value="Znf_hrmn_rcpt"/>
</dbReference>
<dbReference type="InterPro" id="IPR013088">
    <property type="entry name" value="Znf_NHR/GATA"/>
</dbReference>
<evidence type="ECO:0000313" key="14">
    <source>
        <dbReference type="WBParaSite" id="BXY_0069900.1"/>
    </source>
</evidence>
<dbReference type="Proteomes" id="UP000582659">
    <property type="component" value="Unassembled WGS sequence"/>
</dbReference>
<dbReference type="AlphaFoldDB" id="A0A1I7RJ17"/>
<dbReference type="GO" id="GO:0043565">
    <property type="term" value="F:sequence-specific DNA binding"/>
    <property type="evidence" value="ECO:0007669"/>
    <property type="project" value="InterPro"/>
</dbReference>
<evidence type="ECO:0000313" key="12">
    <source>
        <dbReference type="Proteomes" id="UP000095284"/>
    </source>
</evidence>
<feature type="domain" description="Nuclear receptor" evidence="9">
    <location>
        <begin position="14"/>
        <end position="90"/>
    </location>
</feature>
<evidence type="ECO:0000256" key="6">
    <source>
        <dbReference type="ARBA" id="ARBA00023163"/>
    </source>
</evidence>
<evidence type="ECO:0000259" key="9">
    <source>
        <dbReference type="PROSITE" id="PS51030"/>
    </source>
</evidence>